<dbReference type="RefSeq" id="WP_002263367.1">
    <property type="nucleotide sequence ID" value="NZ_AHSR01000028.1"/>
</dbReference>
<proteinExistence type="predicted"/>
<accession>A0A829BQB5</accession>
<evidence type="ECO:0000313" key="2">
    <source>
        <dbReference type="EMBL" id="EMC23482.1"/>
    </source>
</evidence>
<dbReference type="Proteomes" id="UP000011676">
    <property type="component" value="Unassembled WGS sequence"/>
</dbReference>
<name>A0A829BQB5_STRMG</name>
<sequence>MNQKSKKSLTPLVLGIFSLPFAIFPAIVGLILGIAGLILAINKNKEEEFNYRIEIILNSLGIIIAAINMIIGFIQGFNNGM</sequence>
<evidence type="ECO:0000256" key="1">
    <source>
        <dbReference type="SAM" id="Phobius"/>
    </source>
</evidence>
<dbReference type="AlphaFoldDB" id="A0A829BQB5"/>
<keyword evidence="1" id="KW-0472">Membrane</keyword>
<reference evidence="2 3" key="1">
    <citation type="journal article" date="2013" name="Mol. Biol. Evol.">
        <title>Evolutionary and population genomics of the cavity causing bacteria Streptococcus mutans.</title>
        <authorList>
            <person name="Cornejo O.E."/>
            <person name="Lefebure T."/>
            <person name="Pavinski Bitar P.D."/>
            <person name="Lang P."/>
            <person name="Richards V.P."/>
            <person name="Eilertson K."/>
            <person name="Do T."/>
            <person name="Beighton D."/>
            <person name="Zeng L."/>
            <person name="Ahn S.J."/>
            <person name="Burne R.A."/>
            <person name="Siepel A."/>
            <person name="Bustamante C.D."/>
            <person name="Stanhope M.J."/>
        </authorList>
    </citation>
    <scope>NUCLEOTIDE SEQUENCE [LARGE SCALE GENOMIC DNA]</scope>
    <source>
        <strain evidence="2 3">SM6</strain>
    </source>
</reference>
<keyword evidence="1" id="KW-1133">Transmembrane helix</keyword>
<gene>
    <name evidence="2" type="ORF">SMU82_06619</name>
</gene>
<comment type="caution">
    <text evidence="2">The sequence shown here is derived from an EMBL/GenBank/DDBJ whole genome shotgun (WGS) entry which is preliminary data.</text>
</comment>
<feature type="transmembrane region" description="Helical" evidence="1">
    <location>
        <begin position="53"/>
        <end position="74"/>
    </location>
</feature>
<feature type="transmembrane region" description="Helical" evidence="1">
    <location>
        <begin position="12"/>
        <end position="41"/>
    </location>
</feature>
<protein>
    <recommendedName>
        <fullName evidence="4">DUF4190 domain-containing protein</fullName>
    </recommendedName>
</protein>
<dbReference type="EMBL" id="AHSR01000028">
    <property type="protein sequence ID" value="EMC23482.1"/>
    <property type="molecule type" value="Genomic_DNA"/>
</dbReference>
<evidence type="ECO:0000313" key="3">
    <source>
        <dbReference type="Proteomes" id="UP000011676"/>
    </source>
</evidence>
<organism evidence="2 3">
    <name type="scientific">Streptococcus mutans SM6</name>
    <dbReference type="NCBI Taxonomy" id="857119"/>
    <lineage>
        <taxon>Bacteria</taxon>
        <taxon>Bacillati</taxon>
        <taxon>Bacillota</taxon>
        <taxon>Bacilli</taxon>
        <taxon>Lactobacillales</taxon>
        <taxon>Streptococcaceae</taxon>
        <taxon>Streptococcus</taxon>
    </lineage>
</organism>
<evidence type="ECO:0008006" key="4">
    <source>
        <dbReference type="Google" id="ProtNLM"/>
    </source>
</evidence>
<keyword evidence="1" id="KW-0812">Transmembrane</keyword>
<dbReference type="GeneID" id="93858724"/>